<dbReference type="AlphaFoldDB" id="A0A0F9HPJ2"/>
<evidence type="ECO:0000313" key="1">
    <source>
        <dbReference type="EMBL" id="KKM17047.1"/>
    </source>
</evidence>
<gene>
    <name evidence="1" type="ORF">LCGC14_1679720</name>
</gene>
<sequence>MNKIVIWVFLYNDGNHTQWGVEIKLPFGNKNTKVLKPNFLWDRRARHRAIKYAYSLAALFNKEANQVEVEIEEQP</sequence>
<protein>
    <submittedName>
        <fullName evidence="1">Uncharacterized protein</fullName>
    </submittedName>
</protein>
<accession>A0A0F9HPJ2</accession>
<comment type="caution">
    <text evidence="1">The sequence shown here is derived from an EMBL/GenBank/DDBJ whole genome shotgun (WGS) entry which is preliminary data.</text>
</comment>
<name>A0A0F9HPJ2_9ZZZZ</name>
<proteinExistence type="predicted"/>
<organism evidence="1">
    <name type="scientific">marine sediment metagenome</name>
    <dbReference type="NCBI Taxonomy" id="412755"/>
    <lineage>
        <taxon>unclassified sequences</taxon>
        <taxon>metagenomes</taxon>
        <taxon>ecological metagenomes</taxon>
    </lineage>
</organism>
<reference evidence="1" key="1">
    <citation type="journal article" date="2015" name="Nature">
        <title>Complex archaea that bridge the gap between prokaryotes and eukaryotes.</title>
        <authorList>
            <person name="Spang A."/>
            <person name="Saw J.H."/>
            <person name="Jorgensen S.L."/>
            <person name="Zaremba-Niedzwiedzka K."/>
            <person name="Martijn J."/>
            <person name="Lind A.E."/>
            <person name="van Eijk R."/>
            <person name="Schleper C."/>
            <person name="Guy L."/>
            <person name="Ettema T.J."/>
        </authorList>
    </citation>
    <scope>NUCLEOTIDE SEQUENCE</scope>
</reference>
<dbReference type="EMBL" id="LAZR01014537">
    <property type="protein sequence ID" value="KKM17047.1"/>
    <property type="molecule type" value="Genomic_DNA"/>
</dbReference>